<protein>
    <submittedName>
        <fullName evidence="1">Uncharacterized protein</fullName>
    </submittedName>
</protein>
<reference evidence="1 2" key="1">
    <citation type="submission" date="2018-10" db="EMBL/GenBank/DDBJ databases">
        <title>Marmoricola sp. 4Q3S-7 whole genome shotgun sequence.</title>
        <authorList>
            <person name="Li F."/>
        </authorList>
    </citation>
    <scope>NUCLEOTIDE SEQUENCE [LARGE SCALE GENOMIC DNA]</scope>
    <source>
        <strain evidence="1 2">4Q3S-7</strain>
    </source>
</reference>
<name>A0A3L8P7D9_9ACTN</name>
<dbReference type="Proteomes" id="UP000281708">
    <property type="component" value="Unassembled WGS sequence"/>
</dbReference>
<sequence length="185" mass="19114">MTPLWRAAQPDYDGFAEVLGRCGETPVYLPWPLSPGWRVADYGCVGDPGTGSGALATVTTTCGTSSLDGDVEVTIAVEEPGVGLGARLAGTGTADPGATVGLGAAAVRIRVDQRPVPLWAVPSGESDDVLARSVFAGEAGGRWLWLVMRPASAALLLRDEWLFSDAATFGPQAVEIGFGGRPASW</sequence>
<keyword evidence="2" id="KW-1185">Reference proteome</keyword>
<proteinExistence type="predicted"/>
<dbReference type="AlphaFoldDB" id="A0A3L8P7D9"/>
<comment type="caution">
    <text evidence="1">The sequence shown here is derived from an EMBL/GenBank/DDBJ whole genome shotgun (WGS) entry which is preliminary data.</text>
</comment>
<dbReference type="EMBL" id="RDBE01000001">
    <property type="protein sequence ID" value="RLV50852.1"/>
    <property type="molecule type" value="Genomic_DNA"/>
</dbReference>
<dbReference type="Pfam" id="PF20544">
    <property type="entry name" value="DUF6758"/>
    <property type="match status" value="1"/>
</dbReference>
<evidence type="ECO:0000313" key="1">
    <source>
        <dbReference type="EMBL" id="RLV50852.1"/>
    </source>
</evidence>
<gene>
    <name evidence="1" type="ORF">D9V37_02560</name>
</gene>
<dbReference type="InterPro" id="IPR046646">
    <property type="entry name" value="DUF6758"/>
</dbReference>
<evidence type="ECO:0000313" key="2">
    <source>
        <dbReference type="Proteomes" id="UP000281708"/>
    </source>
</evidence>
<accession>A0A3L8P7D9</accession>
<organism evidence="1 2">
    <name type="scientific">Nocardioides mangrovicus</name>
    <dbReference type="NCBI Taxonomy" id="2478913"/>
    <lineage>
        <taxon>Bacteria</taxon>
        <taxon>Bacillati</taxon>
        <taxon>Actinomycetota</taxon>
        <taxon>Actinomycetes</taxon>
        <taxon>Propionibacteriales</taxon>
        <taxon>Nocardioidaceae</taxon>
        <taxon>Nocardioides</taxon>
    </lineage>
</organism>